<dbReference type="Gene3D" id="1.25.40.10">
    <property type="entry name" value="Tetratricopeptide repeat domain"/>
    <property type="match status" value="2"/>
</dbReference>
<comment type="caution">
    <text evidence="1">The sequence shown here is derived from an EMBL/GenBank/DDBJ whole genome shotgun (WGS) entry which is preliminary data.</text>
</comment>
<gene>
    <name evidence="1" type="ORF">LCGC14_3112290</name>
</gene>
<dbReference type="PROSITE" id="PS50005">
    <property type="entry name" value="TPR"/>
    <property type="match status" value="1"/>
</dbReference>
<dbReference type="EMBL" id="LAZR01067377">
    <property type="protein sequence ID" value="KKK51705.1"/>
    <property type="molecule type" value="Genomic_DNA"/>
</dbReference>
<name>A0A0F8WTQ4_9ZZZZ</name>
<dbReference type="InterPro" id="IPR019734">
    <property type="entry name" value="TPR_rpt"/>
</dbReference>
<sequence length="177" mass="20322">MAFRIKCFAVAMMSAFLFSACGPKLLTPKTRLDTPVQHVRNGMKLLKLDKFESAFREFSRANELDPKLSSPYVGMGLVYGHKGQFGKGLASIRQADEFAKETEQKLIVQVGYMRLYILGRAKLEKQWLRRIEDAFRKAKSASGDNPEPYYYMGVAYKISHDYDKALEQFVRVFEIDN</sequence>
<dbReference type="InterPro" id="IPR011990">
    <property type="entry name" value="TPR-like_helical_dom_sf"/>
</dbReference>
<dbReference type="PROSITE" id="PS51257">
    <property type="entry name" value="PROKAR_LIPOPROTEIN"/>
    <property type="match status" value="1"/>
</dbReference>
<dbReference type="AlphaFoldDB" id="A0A0F8WTQ4"/>
<organism evidence="1">
    <name type="scientific">marine sediment metagenome</name>
    <dbReference type="NCBI Taxonomy" id="412755"/>
    <lineage>
        <taxon>unclassified sequences</taxon>
        <taxon>metagenomes</taxon>
        <taxon>ecological metagenomes</taxon>
    </lineage>
</organism>
<accession>A0A0F8WTQ4</accession>
<protein>
    <submittedName>
        <fullName evidence="1">Uncharacterized protein</fullName>
    </submittedName>
</protein>
<reference evidence="1" key="1">
    <citation type="journal article" date="2015" name="Nature">
        <title>Complex archaea that bridge the gap between prokaryotes and eukaryotes.</title>
        <authorList>
            <person name="Spang A."/>
            <person name="Saw J.H."/>
            <person name="Jorgensen S.L."/>
            <person name="Zaremba-Niedzwiedzka K."/>
            <person name="Martijn J."/>
            <person name="Lind A.E."/>
            <person name="van Eijk R."/>
            <person name="Schleper C."/>
            <person name="Guy L."/>
            <person name="Ettema T.J."/>
        </authorList>
    </citation>
    <scope>NUCLEOTIDE SEQUENCE</scope>
</reference>
<feature type="non-terminal residue" evidence="1">
    <location>
        <position position="177"/>
    </location>
</feature>
<dbReference type="SUPFAM" id="SSF48452">
    <property type="entry name" value="TPR-like"/>
    <property type="match status" value="1"/>
</dbReference>
<evidence type="ECO:0000313" key="1">
    <source>
        <dbReference type="EMBL" id="KKK51705.1"/>
    </source>
</evidence>
<proteinExistence type="predicted"/>
<dbReference type="PROSITE" id="PS50293">
    <property type="entry name" value="TPR_REGION"/>
    <property type="match status" value="1"/>
</dbReference>